<comment type="caution">
    <text evidence="2">The sequence shown here is derived from an EMBL/GenBank/DDBJ whole genome shotgun (WGS) entry which is preliminary data.</text>
</comment>
<name>A0A644SYW9_9ZZZZ</name>
<dbReference type="PROSITE" id="PS51832">
    <property type="entry name" value="HD_GYP"/>
    <property type="match status" value="1"/>
</dbReference>
<dbReference type="Gene3D" id="1.10.3210.10">
    <property type="entry name" value="Hypothetical protein af1432"/>
    <property type="match status" value="1"/>
</dbReference>
<sequence length="102" mass="11891">MKEHPKKSLEMLSKIPSLKDSLDIPLYHHEKYDGSGYPFGKRGEEIPLAARLFSIIDVFDALTSDRPYRRAWTRERAIAYLKEQRGIQFDPHLVDVFVAMIE</sequence>
<dbReference type="PANTHER" id="PTHR45228">
    <property type="entry name" value="CYCLIC DI-GMP PHOSPHODIESTERASE TM_0186-RELATED"/>
    <property type="match status" value="1"/>
</dbReference>
<evidence type="ECO:0000259" key="1">
    <source>
        <dbReference type="PROSITE" id="PS51832"/>
    </source>
</evidence>
<dbReference type="PANTHER" id="PTHR45228:SF1">
    <property type="entry name" value="CYCLIC DI-GMP PHOSPHODIESTERASE TM_0186"/>
    <property type="match status" value="1"/>
</dbReference>
<dbReference type="GO" id="GO:0016787">
    <property type="term" value="F:hydrolase activity"/>
    <property type="evidence" value="ECO:0007669"/>
    <property type="project" value="UniProtKB-KW"/>
</dbReference>
<accession>A0A644SYW9</accession>
<evidence type="ECO:0000313" key="2">
    <source>
        <dbReference type="EMBL" id="MPL58982.1"/>
    </source>
</evidence>
<keyword evidence="2" id="KW-0378">Hydrolase</keyword>
<dbReference type="CDD" id="cd00077">
    <property type="entry name" value="HDc"/>
    <property type="match status" value="1"/>
</dbReference>
<protein>
    <submittedName>
        <fullName evidence="2">Cyclic di-GMP phosphodiesterase response regulator RpfG</fullName>
        <ecNumber evidence="2">3.1.4.-</ecNumber>
    </submittedName>
</protein>
<feature type="domain" description="HD-GYP" evidence="1">
    <location>
        <begin position="1"/>
        <end position="102"/>
    </location>
</feature>
<dbReference type="InterPro" id="IPR052020">
    <property type="entry name" value="Cyclic_di-GMP/3'3'-cGAMP_PDE"/>
</dbReference>
<dbReference type="InterPro" id="IPR037522">
    <property type="entry name" value="HD_GYP_dom"/>
</dbReference>
<reference evidence="2" key="1">
    <citation type="submission" date="2019-08" db="EMBL/GenBank/DDBJ databases">
        <authorList>
            <person name="Kucharzyk K."/>
            <person name="Murdoch R.W."/>
            <person name="Higgins S."/>
            <person name="Loffler F."/>
        </authorList>
    </citation>
    <scope>NUCLEOTIDE SEQUENCE</scope>
</reference>
<dbReference type="InterPro" id="IPR003607">
    <property type="entry name" value="HD/PDEase_dom"/>
</dbReference>
<organism evidence="2">
    <name type="scientific">bioreactor metagenome</name>
    <dbReference type="NCBI Taxonomy" id="1076179"/>
    <lineage>
        <taxon>unclassified sequences</taxon>
        <taxon>metagenomes</taxon>
        <taxon>ecological metagenomes</taxon>
    </lineage>
</organism>
<dbReference type="SUPFAM" id="SSF109604">
    <property type="entry name" value="HD-domain/PDEase-like"/>
    <property type="match status" value="1"/>
</dbReference>
<dbReference type="Pfam" id="PF13487">
    <property type="entry name" value="HD_5"/>
    <property type="match status" value="1"/>
</dbReference>
<proteinExistence type="predicted"/>
<dbReference type="EC" id="3.1.4.-" evidence="2"/>
<dbReference type="AlphaFoldDB" id="A0A644SYW9"/>
<dbReference type="EMBL" id="VSSQ01000008">
    <property type="protein sequence ID" value="MPL58982.1"/>
    <property type="molecule type" value="Genomic_DNA"/>
</dbReference>
<gene>
    <name evidence="2" type="primary">rpfG_1</name>
    <name evidence="2" type="ORF">SDC9_04529</name>
</gene>